<dbReference type="Pfam" id="PF04339">
    <property type="entry name" value="FemAB_like"/>
    <property type="match status" value="2"/>
</dbReference>
<reference evidence="2" key="1">
    <citation type="submission" date="2021-01" db="EMBL/GenBank/DDBJ databases">
        <authorList>
            <person name="Corre E."/>
            <person name="Pelletier E."/>
            <person name="Niang G."/>
            <person name="Scheremetjew M."/>
            <person name="Finn R."/>
            <person name="Kale V."/>
            <person name="Holt S."/>
            <person name="Cochrane G."/>
            <person name="Meng A."/>
            <person name="Brown T."/>
            <person name="Cohen L."/>
        </authorList>
    </citation>
    <scope>NUCLEOTIDE SEQUENCE</scope>
    <source>
        <strain evidence="2">B650</strain>
    </source>
</reference>
<dbReference type="AlphaFoldDB" id="A0A6U2R1B9"/>
<name>A0A6U2R1B9_9STRA</name>
<evidence type="ECO:0000313" key="1">
    <source>
        <dbReference type="EMBL" id="CAD9599016.1"/>
    </source>
</evidence>
<evidence type="ECO:0000313" key="2">
    <source>
        <dbReference type="EMBL" id="CAD9599018.1"/>
    </source>
</evidence>
<dbReference type="EMBL" id="HBGY01025957">
    <property type="protein sequence ID" value="CAD9599018.1"/>
    <property type="molecule type" value="Transcribed_RNA"/>
</dbReference>
<dbReference type="InterPro" id="IPR007434">
    <property type="entry name" value="FemAB-like"/>
</dbReference>
<protein>
    <submittedName>
        <fullName evidence="2">Uncharacterized protein</fullName>
    </submittedName>
</protein>
<dbReference type="Gene3D" id="3.40.630.30">
    <property type="match status" value="1"/>
</dbReference>
<organism evidence="2">
    <name type="scientific">Leptocylindrus danicus</name>
    <dbReference type="NCBI Taxonomy" id="163516"/>
    <lineage>
        <taxon>Eukaryota</taxon>
        <taxon>Sar</taxon>
        <taxon>Stramenopiles</taxon>
        <taxon>Ochrophyta</taxon>
        <taxon>Bacillariophyta</taxon>
        <taxon>Coscinodiscophyceae</taxon>
        <taxon>Chaetocerotophycidae</taxon>
        <taxon>Leptocylindrales</taxon>
        <taxon>Leptocylindraceae</taxon>
        <taxon>Leptocylindrus</taxon>
    </lineage>
</organism>
<gene>
    <name evidence="1" type="ORF">LDAN0321_LOCUS16028</name>
    <name evidence="2" type="ORF">LDAN0321_LOCUS16029</name>
</gene>
<dbReference type="PANTHER" id="PTHR47017:SF1">
    <property type="entry name" value="ACYL-COA"/>
    <property type="match status" value="1"/>
</dbReference>
<sequence length="544" mass="62441">MQHSPLDMFDTRRIRTRTFLFLQTMLILTTLLHKDTFPVIVTALRVSSSSSNNMNSPSAASFRKNNEHKHRLKFEIFDSINDINAHDWDKCSRNVFTNHAWLRCLEDSKCASSARGWRPQHIAVYRQTDNDDMEGSNDNNRAVLGSDVPIAYVPMYLKSHSQGEFIFDNAFANAAHQAGIAYYPKLLIGVPFTPATGPRVLLHPDIASSSSENHDEATTIRKEIGTFLREVAIDRGISSVHFNFITDDEANDVGCDIETMMADVGAKYSVRSIFQDLQSTFFPSQQQQEQSDGFIRRSSIQYHWENQKQQAVKVTTGGIAIGPYESFEDYLACFKSKRRINIRRERRKIYEDEQIRVDVIQGKEILKYDGLVERMFEIYLSTIEKMYWGRQYLTVEFFQMLADSEFIDHLCFICARYRDCGEEFDADDVFAGTFNVVGDGVFYGRYWGCLEEVNNLHFEVCYWKAIEHCIDTGLAKMEPGAGGGDYKFARGFDAALVHSAHYFCHQGLRSAAWQYIEMEMKENVEMTEYLKAKSKVGDVKSKNT</sequence>
<proteinExistence type="predicted"/>
<dbReference type="PANTHER" id="PTHR47017">
    <property type="entry name" value="ACYL-COA"/>
    <property type="match status" value="1"/>
</dbReference>
<accession>A0A6U2R1B9</accession>
<dbReference type="EMBL" id="HBGY01025956">
    <property type="protein sequence ID" value="CAD9599016.1"/>
    <property type="molecule type" value="Transcribed_RNA"/>
</dbReference>
<dbReference type="InterPro" id="IPR016181">
    <property type="entry name" value="Acyl_CoA_acyltransferase"/>
</dbReference>
<dbReference type="SUPFAM" id="SSF55729">
    <property type="entry name" value="Acyl-CoA N-acyltransferases (Nat)"/>
    <property type="match status" value="1"/>
</dbReference>